<dbReference type="Proteomes" id="UP000269721">
    <property type="component" value="Unassembled WGS sequence"/>
</dbReference>
<reference evidence="3" key="1">
    <citation type="journal article" date="2018" name="Nat. Microbiol.">
        <title>Leveraging single-cell genomics to expand the fungal tree of life.</title>
        <authorList>
            <person name="Ahrendt S.R."/>
            <person name="Quandt C.A."/>
            <person name="Ciobanu D."/>
            <person name="Clum A."/>
            <person name="Salamov A."/>
            <person name="Andreopoulos B."/>
            <person name="Cheng J.F."/>
            <person name="Woyke T."/>
            <person name="Pelin A."/>
            <person name="Henrissat B."/>
            <person name="Reynolds N.K."/>
            <person name="Benny G.L."/>
            <person name="Smith M.E."/>
            <person name="James T.Y."/>
            <person name="Grigoriev I.V."/>
        </authorList>
    </citation>
    <scope>NUCLEOTIDE SEQUENCE [LARGE SCALE GENOMIC DNA]</scope>
</reference>
<feature type="region of interest" description="Disordered" evidence="1">
    <location>
        <begin position="269"/>
        <end position="293"/>
    </location>
</feature>
<gene>
    <name evidence="2" type="ORF">BDK51DRAFT_41642</name>
</gene>
<organism evidence="2 3">
    <name type="scientific">Blyttiomyces helicus</name>
    <dbReference type="NCBI Taxonomy" id="388810"/>
    <lineage>
        <taxon>Eukaryota</taxon>
        <taxon>Fungi</taxon>
        <taxon>Fungi incertae sedis</taxon>
        <taxon>Chytridiomycota</taxon>
        <taxon>Chytridiomycota incertae sedis</taxon>
        <taxon>Chytridiomycetes</taxon>
        <taxon>Chytridiomycetes incertae sedis</taxon>
        <taxon>Blyttiomyces</taxon>
    </lineage>
</organism>
<evidence type="ECO:0000256" key="1">
    <source>
        <dbReference type="SAM" id="MobiDB-lite"/>
    </source>
</evidence>
<evidence type="ECO:0000313" key="3">
    <source>
        <dbReference type="Proteomes" id="UP000269721"/>
    </source>
</evidence>
<evidence type="ECO:0000313" key="2">
    <source>
        <dbReference type="EMBL" id="RKO90497.1"/>
    </source>
</evidence>
<name>A0A4V1IRL7_9FUNG</name>
<accession>A0A4V1IRL7</accession>
<dbReference type="EMBL" id="KZ995526">
    <property type="protein sequence ID" value="RKO90497.1"/>
    <property type="molecule type" value="Genomic_DNA"/>
</dbReference>
<keyword evidence="3" id="KW-1185">Reference proteome</keyword>
<dbReference type="AlphaFoldDB" id="A0A4V1IRL7"/>
<feature type="compositionally biased region" description="Gly residues" evidence="1">
    <location>
        <begin position="269"/>
        <end position="290"/>
    </location>
</feature>
<proteinExistence type="predicted"/>
<sequence length="360" mass="38155">MTAVVGFATSPFPCSEIPYPSSLSPTRRTLYRATSTAVHAPEPQGTLFSIRRHLCYLFSFNAAWSHATVAHMQEKDGANAPEFCVWTHNRVGDFNCCGLAPLQTKFLPPLLCATLSCHAPAHHDTIINPSDLVPGGFYWCTVRFPAVSNVPPAVMIDPLLPNLSRPCLLTRLLLQSWSPSMPSPLDERLPGQPARPLAPMPTEVFAASVCYCNSTHPIHLFVVFQPNTITPETPGAAAMAFPLASVYLPDSAHDDLLCLHNNYAGGGGGGPGGDGSRGDGAGDGGGGSQGGVLYQQLPPGTTGFEGINMSLEAAWVPPAPSTRLARAFAASMAGGNAGGGSWRLLKVSCIRLLWRRLWAG</sequence>
<protein>
    <submittedName>
        <fullName evidence="2">Uncharacterized protein</fullName>
    </submittedName>
</protein>